<gene>
    <name evidence="1" type="ORF">FHX73_18127</name>
</gene>
<reference evidence="1 2" key="1">
    <citation type="submission" date="2019-06" db="EMBL/GenBank/DDBJ databases">
        <title>Sequencing the genomes of 1000 actinobacteria strains.</title>
        <authorList>
            <person name="Klenk H.-P."/>
        </authorList>
    </citation>
    <scope>NUCLEOTIDE SEQUENCE [LARGE SCALE GENOMIC DNA]</scope>
    <source>
        <strain evidence="1 2">DSM 44826</strain>
    </source>
</reference>
<accession>A0A561SA52</accession>
<dbReference type="OrthoDB" id="3464120at2"/>
<proteinExistence type="predicted"/>
<protein>
    <recommendedName>
        <fullName evidence="3">Endonuclease/exonuclease/phosphatase family protein</fullName>
    </recommendedName>
</protein>
<organism evidence="1 2">
    <name type="scientific">Kitasatospora viridis</name>
    <dbReference type="NCBI Taxonomy" id="281105"/>
    <lineage>
        <taxon>Bacteria</taxon>
        <taxon>Bacillati</taxon>
        <taxon>Actinomycetota</taxon>
        <taxon>Actinomycetes</taxon>
        <taxon>Kitasatosporales</taxon>
        <taxon>Streptomycetaceae</taxon>
        <taxon>Kitasatospora</taxon>
    </lineage>
</organism>
<dbReference type="AlphaFoldDB" id="A0A561SA52"/>
<dbReference type="EMBL" id="VIWT01000008">
    <property type="protein sequence ID" value="TWF71756.1"/>
    <property type="molecule type" value="Genomic_DNA"/>
</dbReference>
<evidence type="ECO:0000313" key="1">
    <source>
        <dbReference type="EMBL" id="TWF71756.1"/>
    </source>
</evidence>
<dbReference type="SUPFAM" id="SSF56219">
    <property type="entry name" value="DNase I-like"/>
    <property type="match status" value="1"/>
</dbReference>
<dbReference type="Proteomes" id="UP000317940">
    <property type="component" value="Unassembled WGS sequence"/>
</dbReference>
<evidence type="ECO:0008006" key="3">
    <source>
        <dbReference type="Google" id="ProtNLM"/>
    </source>
</evidence>
<name>A0A561SA52_9ACTN</name>
<dbReference type="InterPro" id="IPR036691">
    <property type="entry name" value="Endo/exonu/phosph_ase_sf"/>
</dbReference>
<evidence type="ECO:0000313" key="2">
    <source>
        <dbReference type="Proteomes" id="UP000317940"/>
    </source>
</evidence>
<comment type="caution">
    <text evidence="1">The sequence shown here is derived from an EMBL/GenBank/DDBJ whole genome shotgun (WGS) entry which is preliminary data.</text>
</comment>
<keyword evidence="2" id="KW-1185">Reference proteome</keyword>
<sequence>MSLITFVNLNGEHDFGGENSAHWREAHAYLAMLTRKYRIAAIARQELTHSRANGKRLLFAAGHALGMTGYIAASSTRESPNAPGIFVNEQLLRVVADYPQETGWWHPACQIKTVRAGTEASPELNLASYHLCSNDAEWRRREALMMVKWGKNEQRPKDPDDRFGERVQTTYPCLWFGDQNSYSGDEADRATLPDWDVVTDLPFRANRTTADGRHDTGPWDVMTRAGFTDLALHAHKHLGQELQGTASLIRTDQGNPDGIRRPRIDFGWGNGYIPETLEGVEIITKPIGSWTDHGMGLFHFRMNDFWDAVAATASPR</sequence>
<dbReference type="RefSeq" id="WP_145911549.1">
    <property type="nucleotide sequence ID" value="NZ_BAAAMZ010000022.1"/>
</dbReference>